<dbReference type="CDD" id="cd00761">
    <property type="entry name" value="Glyco_tranf_GTA_type"/>
    <property type="match status" value="1"/>
</dbReference>
<dbReference type="PANTHER" id="PTHR43685:SF2">
    <property type="entry name" value="GLYCOSYLTRANSFERASE 2-LIKE DOMAIN-CONTAINING PROTEIN"/>
    <property type="match status" value="1"/>
</dbReference>
<dbReference type="InterPro" id="IPR029044">
    <property type="entry name" value="Nucleotide-diphossugar_trans"/>
</dbReference>
<comment type="caution">
    <text evidence="2">The sequence shown here is derived from an EMBL/GenBank/DDBJ whole genome shotgun (WGS) entry which is preliminary data.</text>
</comment>
<name>A0ABP3C5X6_9MICO</name>
<dbReference type="SUPFAM" id="SSF53448">
    <property type="entry name" value="Nucleotide-diphospho-sugar transferases"/>
    <property type="match status" value="1"/>
</dbReference>
<evidence type="ECO:0000259" key="1">
    <source>
        <dbReference type="Pfam" id="PF00535"/>
    </source>
</evidence>
<keyword evidence="3" id="KW-1185">Reference proteome</keyword>
<protein>
    <recommendedName>
        <fullName evidence="1">Glycosyltransferase 2-like domain-containing protein</fullName>
    </recommendedName>
</protein>
<dbReference type="Proteomes" id="UP001498238">
    <property type="component" value="Unassembled WGS sequence"/>
</dbReference>
<organism evidence="2 3">
    <name type="scientific">Brevibacterium metallidurans</name>
    <dbReference type="NCBI Taxonomy" id="1482676"/>
    <lineage>
        <taxon>Bacteria</taxon>
        <taxon>Bacillati</taxon>
        <taxon>Actinomycetota</taxon>
        <taxon>Actinomycetes</taxon>
        <taxon>Micrococcales</taxon>
        <taxon>Brevibacteriaceae</taxon>
        <taxon>Brevibacterium</taxon>
    </lineage>
</organism>
<dbReference type="InterPro" id="IPR001173">
    <property type="entry name" value="Glyco_trans_2-like"/>
</dbReference>
<accession>A0ABP3C5X6</accession>
<dbReference type="PANTHER" id="PTHR43685">
    <property type="entry name" value="GLYCOSYLTRANSFERASE"/>
    <property type="match status" value="1"/>
</dbReference>
<reference evidence="2 3" key="1">
    <citation type="submission" date="2024-01" db="EMBL/GenBank/DDBJ databases">
        <title>Characterization of antibiotic resistant novel bacterial strains and their environmental applications.</title>
        <authorList>
            <person name="Manzoor S."/>
            <person name="Abbas S."/>
            <person name="Arshad M."/>
            <person name="Ahmed I."/>
        </authorList>
    </citation>
    <scope>NUCLEOTIDE SEQUENCE [LARGE SCALE GENOMIC DNA]</scope>
    <source>
        <strain evidence="2 3">NCCP-602</strain>
    </source>
</reference>
<sequence length="489" mass="53685">MSQKTTGSPPIRLSIVIPVYNSPEHVRTAVEIAASQTCEGGVTEVIVVDDGSTDETPTVLAQLEGEHTNLRVIRQENSGWAGAPRNAGLDVARGDYVFFHDADDRLNGDCLGSAVAYADEKSSDVVLVRIEGRGGRRTHADVFADTQDDGDIRRLVRSNFCFKLFRRAFLTARGLRFPAHRIRLEDAQFCFRAYASAERVSILADRTCYFVYDHGGGHISQMGAEPRLHAEGIRESLTPLSSGPWGDELRREAMADFFRRVTLNRFNDSFDNRSIGFRLSWIEESRRLVEEFCLPDRLFEFYSPLNRARAWSLATGNPALVEAVSRRGNRSRAVLAHVDEVRLRKLSVEVEGTAAAVLATDDLSRLTLQLRKGDEELAQIDAELLDAPDSEGSADRAANAVRRFRAVIPLKTLLSQGSAKVYVRAIDSAGAETGFIRVGLNESAHLSTRRLGLTFDAGSTTLGGMNLHVSSGLKAVARSVLGRNGRPAG</sequence>
<dbReference type="Gene3D" id="3.90.550.10">
    <property type="entry name" value="Spore Coat Polysaccharide Biosynthesis Protein SpsA, Chain A"/>
    <property type="match status" value="1"/>
</dbReference>
<proteinExistence type="predicted"/>
<dbReference type="InterPro" id="IPR050834">
    <property type="entry name" value="Glycosyltransf_2"/>
</dbReference>
<evidence type="ECO:0000313" key="3">
    <source>
        <dbReference type="Proteomes" id="UP001498238"/>
    </source>
</evidence>
<dbReference type="Pfam" id="PF00535">
    <property type="entry name" value="Glycos_transf_2"/>
    <property type="match status" value="1"/>
</dbReference>
<dbReference type="RefSeq" id="WP_339392045.1">
    <property type="nucleotide sequence ID" value="NZ_BAAAAF010000003.1"/>
</dbReference>
<feature type="domain" description="Glycosyltransferase 2-like" evidence="1">
    <location>
        <begin position="14"/>
        <end position="138"/>
    </location>
</feature>
<dbReference type="EMBL" id="BAAAAF010000003">
    <property type="protein sequence ID" value="GAA0035073.1"/>
    <property type="molecule type" value="Genomic_DNA"/>
</dbReference>
<evidence type="ECO:0000313" key="2">
    <source>
        <dbReference type="EMBL" id="GAA0035073.1"/>
    </source>
</evidence>
<gene>
    <name evidence="2" type="ORF">NCCP602_10340</name>
</gene>